<evidence type="ECO:0000313" key="1">
    <source>
        <dbReference type="EMBL" id="XDJ15182.1"/>
    </source>
</evidence>
<accession>A0AB39CE11</accession>
<sequence>MSKPARSPRTATHIGYNGFNNEQFFSRRGRVVFQFSMGRGQWFATRLNPNRLAECRPLNIFELHPETARDILSRQRGTHEPRL</sequence>
<protein>
    <submittedName>
        <fullName evidence="1">Uncharacterized protein</fullName>
    </submittedName>
</protein>
<organism evidence="1">
    <name type="scientific">Pseudomonas phage HRDY3</name>
    <dbReference type="NCBI Taxonomy" id="3236930"/>
    <lineage>
        <taxon>Viruses</taxon>
    </lineage>
</organism>
<dbReference type="EMBL" id="PQ015379">
    <property type="protein sequence ID" value="XDJ15182.1"/>
    <property type="molecule type" value="Genomic_DNA"/>
</dbReference>
<name>A0AB39CE11_9VIRU</name>
<proteinExistence type="predicted"/>
<reference evidence="1" key="1">
    <citation type="submission" date="2024-07" db="EMBL/GenBank/DDBJ databases">
        <authorList>
            <person name="Bringhurst R.M."/>
            <person name="Homer T.E."/>
        </authorList>
    </citation>
    <scope>NUCLEOTIDE SEQUENCE</scope>
</reference>